<keyword evidence="3" id="KW-0812">Transmembrane</keyword>
<dbReference type="Gene3D" id="2.40.50.100">
    <property type="match status" value="1"/>
</dbReference>
<dbReference type="GO" id="GO:0015562">
    <property type="term" value="F:efflux transmembrane transporter activity"/>
    <property type="evidence" value="ECO:0007669"/>
    <property type="project" value="TreeGrafter"/>
</dbReference>
<name>A0A1H0IE02_9HYPH</name>
<dbReference type="PANTHER" id="PTHR30469:SF16">
    <property type="entry name" value="HAE1 FAMILY EFFLUX PUMP MFP COMPONENT"/>
    <property type="match status" value="1"/>
</dbReference>
<dbReference type="PANTHER" id="PTHR30469">
    <property type="entry name" value="MULTIDRUG RESISTANCE PROTEIN MDTA"/>
    <property type="match status" value="1"/>
</dbReference>
<dbReference type="SUPFAM" id="SSF111369">
    <property type="entry name" value="HlyD-like secretion proteins"/>
    <property type="match status" value="1"/>
</dbReference>
<keyword evidence="3" id="KW-0472">Membrane</keyword>
<dbReference type="NCBIfam" id="TIGR01730">
    <property type="entry name" value="RND_mfp"/>
    <property type="match status" value="1"/>
</dbReference>
<evidence type="ECO:0000256" key="3">
    <source>
        <dbReference type="SAM" id="Phobius"/>
    </source>
</evidence>
<evidence type="ECO:0000259" key="4">
    <source>
        <dbReference type="Pfam" id="PF25917"/>
    </source>
</evidence>
<dbReference type="AlphaFoldDB" id="A0A1H0IE02"/>
<gene>
    <name evidence="7" type="ORF">SAMN05192530_10588</name>
</gene>
<feature type="region of interest" description="Disordered" evidence="2">
    <location>
        <begin position="359"/>
        <end position="380"/>
    </location>
</feature>
<comment type="similarity">
    <text evidence="1">Belongs to the membrane fusion protein (MFP) (TC 8.A.1) family.</text>
</comment>
<dbReference type="Gene3D" id="1.10.287.470">
    <property type="entry name" value="Helix hairpin bin"/>
    <property type="match status" value="1"/>
</dbReference>
<dbReference type="InterPro" id="IPR058637">
    <property type="entry name" value="YknX-like_C"/>
</dbReference>
<evidence type="ECO:0000313" key="7">
    <source>
        <dbReference type="EMBL" id="SDO29576.1"/>
    </source>
</evidence>
<evidence type="ECO:0000259" key="5">
    <source>
        <dbReference type="Pfam" id="PF25954"/>
    </source>
</evidence>
<feature type="domain" description="YknX-like C-terminal permuted SH3-like" evidence="6">
    <location>
        <begin position="291"/>
        <end position="357"/>
    </location>
</feature>
<reference evidence="7 8" key="1">
    <citation type="submission" date="2016-10" db="EMBL/GenBank/DDBJ databases">
        <authorList>
            <person name="de Groot N.N."/>
        </authorList>
    </citation>
    <scope>NUCLEOTIDE SEQUENCE [LARGE SCALE GENOMIC DNA]</scope>
    <source>
        <strain evidence="8">L7-484,KACC 16230,DSM 25025</strain>
    </source>
</reference>
<keyword evidence="8" id="KW-1185">Reference proteome</keyword>
<dbReference type="InterPro" id="IPR058625">
    <property type="entry name" value="MdtA-like_BSH"/>
</dbReference>
<dbReference type="Gene3D" id="2.40.420.20">
    <property type="match status" value="1"/>
</dbReference>
<dbReference type="Pfam" id="PF25954">
    <property type="entry name" value="Beta-barrel_RND_2"/>
    <property type="match status" value="1"/>
</dbReference>
<feature type="domain" description="CusB-like beta-barrel" evidence="5">
    <location>
        <begin position="211"/>
        <end position="282"/>
    </location>
</feature>
<protein>
    <submittedName>
        <fullName evidence="7">Membrane fusion protein, multidrug efflux system</fullName>
    </submittedName>
</protein>
<dbReference type="InterPro" id="IPR006143">
    <property type="entry name" value="RND_pump_MFP"/>
</dbReference>
<evidence type="ECO:0000256" key="1">
    <source>
        <dbReference type="ARBA" id="ARBA00009477"/>
    </source>
</evidence>
<dbReference type="Pfam" id="PF25917">
    <property type="entry name" value="BSH_RND"/>
    <property type="match status" value="1"/>
</dbReference>
<dbReference type="Gene3D" id="2.40.30.170">
    <property type="match status" value="1"/>
</dbReference>
<dbReference type="GO" id="GO:1990281">
    <property type="term" value="C:efflux pump complex"/>
    <property type="evidence" value="ECO:0007669"/>
    <property type="project" value="TreeGrafter"/>
</dbReference>
<dbReference type="EMBL" id="FNIT01000005">
    <property type="protein sequence ID" value="SDO29576.1"/>
    <property type="molecule type" value="Genomic_DNA"/>
</dbReference>
<sequence>MGEVVRVRPLRILIGVVLVAGAGAAGLYGSGFLLDRFGPAEPQRRNGPSVARVETAPATVAPVRRTAEAVGSTKAQQSIDVQPMSAGRVTAVNIREGSEVRAGDLLVQLDDRAEQAALREAEATVAEVRGNGDRARQLAQQNIQSDAALEAVEALILRAEAAREQALNAVEDRRVVAAFDGRVGLADVDVGQMVATTTVLTSLDNLSSVDVTFSLPERYLAEIRSGQTIEATTTAYPNRRFTGTVSAVGTRVDALSRSFTIEASIPNEDRALTTGMFMGVSIVLEERQSVGVPEVAVVNEGERAYVFVADGETARRRDIETGLRQGERVEVLSGIAEGESVVVSGLQSLSDGERIEVAPRAPSAGEAVAGAPGAPAGRQG</sequence>
<feature type="transmembrane region" description="Helical" evidence="3">
    <location>
        <begin position="12"/>
        <end position="34"/>
    </location>
</feature>
<feature type="domain" description="Multidrug resistance protein MdtA-like barrel-sandwich hybrid" evidence="4">
    <location>
        <begin position="79"/>
        <end position="197"/>
    </location>
</feature>
<evidence type="ECO:0000256" key="2">
    <source>
        <dbReference type="SAM" id="MobiDB-lite"/>
    </source>
</evidence>
<dbReference type="InterPro" id="IPR058792">
    <property type="entry name" value="Beta-barrel_RND_2"/>
</dbReference>
<keyword evidence="3" id="KW-1133">Transmembrane helix</keyword>
<feature type="compositionally biased region" description="Low complexity" evidence="2">
    <location>
        <begin position="361"/>
        <end position="380"/>
    </location>
</feature>
<organism evidence="7 8">
    <name type="scientific">Aureimonas jatrophae</name>
    <dbReference type="NCBI Taxonomy" id="1166073"/>
    <lineage>
        <taxon>Bacteria</taxon>
        <taxon>Pseudomonadati</taxon>
        <taxon>Pseudomonadota</taxon>
        <taxon>Alphaproteobacteria</taxon>
        <taxon>Hyphomicrobiales</taxon>
        <taxon>Aurantimonadaceae</taxon>
        <taxon>Aureimonas</taxon>
    </lineage>
</organism>
<dbReference type="STRING" id="1166073.SAMN05192530_10588"/>
<evidence type="ECO:0000259" key="6">
    <source>
        <dbReference type="Pfam" id="PF25989"/>
    </source>
</evidence>
<accession>A0A1H0IE02</accession>
<dbReference type="Pfam" id="PF25989">
    <property type="entry name" value="YknX_C"/>
    <property type="match status" value="1"/>
</dbReference>
<dbReference type="FunFam" id="2.40.30.170:FF:000010">
    <property type="entry name" value="Efflux RND transporter periplasmic adaptor subunit"/>
    <property type="match status" value="1"/>
</dbReference>
<proteinExistence type="inferred from homology"/>
<dbReference type="Proteomes" id="UP000198793">
    <property type="component" value="Unassembled WGS sequence"/>
</dbReference>
<evidence type="ECO:0000313" key="8">
    <source>
        <dbReference type="Proteomes" id="UP000198793"/>
    </source>
</evidence>